<evidence type="ECO:0000313" key="1">
    <source>
        <dbReference type="EMBL" id="VBB19024.1"/>
    </source>
</evidence>
<gene>
    <name evidence="1" type="ORF">YASMINEVIRUS_1556</name>
</gene>
<comment type="caution">
    <text evidence="1">The sequence shown here is derived from an EMBL/GenBank/DDBJ whole genome shotgun (WGS) entry which is preliminary data.</text>
</comment>
<dbReference type="EMBL" id="UPSH01000002">
    <property type="protein sequence ID" value="VBB19024.1"/>
    <property type="molecule type" value="Genomic_DNA"/>
</dbReference>
<organism evidence="1 2">
    <name type="scientific">Yasminevirus sp. GU-2018</name>
    <dbReference type="NCBI Taxonomy" id="2420051"/>
    <lineage>
        <taxon>Viruses</taxon>
        <taxon>Varidnaviria</taxon>
        <taxon>Bamfordvirae</taxon>
        <taxon>Nucleocytoviricota</taxon>
        <taxon>Megaviricetes</taxon>
        <taxon>Imitervirales</taxon>
        <taxon>Mimiviridae</taxon>
        <taxon>Klosneuvirinae</taxon>
        <taxon>Yasminevirus</taxon>
        <taxon>Yasminevirus saudimassiliense</taxon>
    </lineage>
</organism>
<dbReference type="Proteomes" id="UP000594342">
    <property type="component" value="Unassembled WGS sequence"/>
</dbReference>
<protein>
    <submittedName>
        <fullName evidence="1">Uncharacterized protein</fullName>
    </submittedName>
</protein>
<sequence>MVDSPLISRKGFNRIANTINNFDRNHFEHDGSDYDDGEEREEYEEGDVAENMWGDTFTYSGGEWFKNRNDDDYYTYSDYWSDEEPEPQKEGDTCVGQCEGHDEGKCEGHCKVQGDECGEEYDGYYSDHVEEYSDDDDFYCSRFEGSSLERYEEEEAREMKWREQAHNNRCKKSVSFFSCEKCNPTDEQLFERFLKEHKRDCNKWTPFHECYCYGSYRIACHEHHCYPLKEENIKKEKKKKDFGLFHED</sequence>
<evidence type="ECO:0000313" key="2">
    <source>
        <dbReference type="Proteomes" id="UP000594342"/>
    </source>
</evidence>
<name>A0A5K0UBS0_9VIRU</name>
<reference evidence="1 2" key="1">
    <citation type="submission" date="2018-10" db="EMBL/GenBank/DDBJ databases">
        <authorList>
            <consortium name="IHU Genomes"/>
        </authorList>
    </citation>
    <scope>NUCLEOTIDE SEQUENCE [LARGE SCALE GENOMIC DNA]</scope>
    <source>
        <strain evidence="1 2">A1</strain>
    </source>
</reference>
<keyword evidence="2" id="KW-1185">Reference proteome</keyword>
<accession>A0A5K0UBS0</accession>
<proteinExistence type="predicted"/>